<feature type="compositionally biased region" description="Acidic residues" evidence="4">
    <location>
        <begin position="79"/>
        <end position="116"/>
    </location>
</feature>
<reference evidence="6 7" key="1">
    <citation type="journal article" date="2021" name="Commun. Biol.">
        <title>The genome of Shorea leprosula (Dipterocarpaceae) highlights the ecological relevance of drought in aseasonal tropical rainforests.</title>
        <authorList>
            <person name="Ng K.K.S."/>
            <person name="Kobayashi M.J."/>
            <person name="Fawcett J.A."/>
            <person name="Hatakeyama M."/>
            <person name="Paape T."/>
            <person name="Ng C.H."/>
            <person name="Ang C.C."/>
            <person name="Tnah L.H."/>
            <person name="Lee C.T."/>
            <person name="Nishiyama T."/>
            <person name="Sese J."/>
            <person name="O'Brien M.J."/>
            <person name="Copetti D."/>
            <person name="Mohd Noor M.I."/>
            <person name="Ong R.C."/>
            <person name="Putra M."/>
            <person name="Sireger I.Z."/>
            <person name="Indrioko S."/>
            <person name="Kosugi Y."/>
            <person name="Izuno A."/>
            <person name="Isagi Y."/>
            <person name="Lee S.L."/>
            <person name="Shimizu K.K."/>
        </authorList>
    </citation>
    <scope>NUCLEOTIDE SEQUENCE [LARGE SCALE GENOMIC DNA]</scope>
    <source>
        <strain evidence="6">214</strain>
    </source>
</reference>
<dbReference type="Proteomes" id="UP001054252">
    <property type="component" value="Unassembled WGS sequence"/>
</dbReference>
<keyword evidence="2" id="KW-0863">Zinc-finger</keyword>
<keyword evidence="7" id="KW-1185">Reference proteome</keyword>
<dbReference type="InterPro" id="IPR049808">
    <property type="entry name" value="CONSTANS-like_Bbox1"/>
</dbReference>
<gene>
    <name evidence="6" type="ORF">SLEP1_g31413</name>
</gene>
<evidence type="ECO:0000256" key="4">
    <source>
        <dbReference type="SAM" id="MobiDB-lite"/>
    </source>
</evidence>
<feature type="region of interest" description="Disordered" evidence="4">
    <location>
        <begin position="184"/>
        <end position="209"/>
    </location>
</feature>
<feature type="compositionally biased region" description="Low complexity" evidence="4">
    <location>
        <begin position="132"/>
        <end position="141"/>
    </location>
</feature>
<feature type="domain" description="B box-type" evidence="5">
    <location>
        <begin position="1"/>
        <end position="45"/>
    </location>
</feature>
<keyword evidence="1" id="KW-0479">Metal-binding</keyword>
<evidence type="ECO:0000256" key="3">
    <source>
        <dbReference type="ARBA" id="ARBA00022833"/>
    </source>
</evidence>
<name>A0AAV5K5H7_9ROSI</name>
<feature type="region of interest" description="Disordered" evidence="4">
    <location>
        <begin position="75"/>
        <end position="148"/>
    </location>
</feature>
<dbReference type="InterPro" id="IPR000315">
    <property type="entry name" value="Znf_B-box"/>
</dbReference>
<dbReference type="PANTHER" id="PTHR31717:SF57">
    <property type="entry name" value="ZINC FINGER PROTEIN CONSTANS-LIKE"/>
    <property type="match status" value="1"/>
</dbReference>
<dbReference type="PANTHER" id="PTHR31717">
    <property type="entry name" value="ZINC FINGER PROTEIN CONSTANS-LIKE 10"/>
    <property type="match status" value="1"/>
</dbReference>
<evidence type="ECO:0000313" key="7">
    <source>
        <dbReference type="Proteomes" id="UP001054252"/>
    </source>
</evidence>
<evidence type="ECO:0000256" key="1">
    <source>
        <dbReference type="ARBA" id="ARBA00022723"/>
    </source>
</evidence>
<dbReference type="SMART" id="SM00336">
    <property type="entry name" value="BBOX"/>
    <property type="match status" value="1"/>
</dbReference>
<accession>A0AAV5K5H7</accession>
<protein>
    <recommendedName>
        <fullName evidence="5">B box-type domain-containing protein</fullName>
    </recommendedName>
</protein>
<dbReference type="AlphaFoldDB" id="A0AAV5K5H7"/>
<evidence type="ECO:0000259" key="5">
    <source>
        <dbReference type="SMART" id="SM00336"/>
    </source>
</evidence>
<organism evidence="6 7">
    <name type="scientific">Rubroshorea leprosula</name>
    <dbReference type="NCBI Taxonomy" id="152421"/>
    <lineage>
        <taxon>Eukaryota</taxon>
        <taxon>Viridiplantae</taxon>
        <taxon>Streptophyta</taxon>
        <taxon>Embryophyta</taxon>
        <taxon>Tracheophyta</taxon>
        <taxon>Spermatophyta</taxon>
        <taxon>Magnoliopsida</taxon>
        <taxon>eudicotyledons</taxon>
        <taxon>Gunneridae</taxon>
        <taxon>Pentapetalae</taxon>
        <taxon>rosids</taxon>
        <taxon>malvids</taxon>
        <taxon>Malvales</taxon>
        <taxon>Dipterocarpaceae</taxon>
        <taxon>Rubroshorea</taxon>
    </lineage>
</organism>
<evidence type="ECO:0000313" key="6">
    <source>
        <dbReference type="EMBL" id="GKV21432.1"/>
    </source>
</evidence>
<comment type="caution">
    <text evidence="6">The sequence shown here is derived from an EMBL/GenBank/DDBJ whole genome shotgun (WGS) entry which is preliminary data.</text>
</comment>
<dbReference type="GO" id="GO:0008270">
    <property type="term" value="F:zinc ion binding"/>
    <property type="evidence" value="ECO:0007669"/>
    <property type="project" value="UniProtKB-KW"/>
</dbReference>
<evidence type="ECO:0000256" key="2">
    <source>
        <dbReference type="ARBA" id="ARBA00022771"/>
    </source>
</evidence>
<keyword evidence="3" id="KW-0862">Zinc</keyword>
<proteinExistence type="predicted"/>
<dbReference type="CDD" id="cd19821">
    <property type="entry name" value="Bbox1_BBX-like"/>
    <property type="match status" value="1"/>
</dbReference>
<sequence length="258" mass="28411">MKACELCKFPARTFCESDQASLCWDCDAKVHGANFLVARHVRCLLCQTCQSLTPWRAAGTKLGRTVSLCQSCVSGGEGAESEAENEDDDVYTSDDESIEDDGDMDEEEEEEEEDGDNQVVPWSSEENTRLPASSSSSSAESGCAKEVSETVNTFSLKRTRESSTDLRTQDLLSLMPSDVLDYSSSRRKYGSASASRRRLEEEEAVSADATRPLKERRIEMDYPAVHISGSVPAAAVNLFRRLGSKNLNKESQSFDLNS</sequence>
<dbReference type="EMBL" id="BPVZ01000057">
    <property type="protein sequence ID" value="GKV21432.1"/>
    <property type="molecule type" value="Genomic_DNA"/>
</dbReference>